<dbReference type="AlphaFoldDB" id="A0A0C3IA39"/>
<sequence length="55" mass="6291">MRHARNTTKQTTGTDPHTSVPKSIPERSNDERFLVHPMEMSLRMPPDPKYSAEAI</sequence>
<accession>A0A0C3IA39</accession>
<protein>
    <submittedName>
        <fullName evidence="2">Uncharacterized protein</fullName>
    </submittedName>
</protein>
<dbReference type="HOGENOM" id="CLU_3033350_0_0_1"/>
<evidence type="ECO:0000313" key="2">
    <source>
        <dbReference type="EMBL" id="KIN93952.1"/>
    </source>
</evidence>
<feature type="region of interest" description="Disordered" evidence="1">
    <location>
        <begin position="1"/>
        <end position="55"/>
    </location>
</feature>
<feature type="compositionally biased region" description="Polar residues" evidence="1">
    <location>
        <begin position="7"/>
        <end position="21"/>
    </location>
</feature>
<evidence type="ECO:0000256" key="1">
    <source>
        <dbReference type="SAM" id="MobiDB-lite"/>
    </source>
</evidence>
<dbReference type="EMBL" id="KN832123">
    <property type="protein sequence ID" value="KIN93952.1"/>
    <property type="molecule type" value="Genomic_DNA"/>
</dbReference>
<dbReference type="Proteomes" id="UP000054217">
    <property type="component" value="Unassembled WGS sequence"/>
</dbReference>
<keyword evidence="3" id="KW-1185">Reference proteome</keyword>
<reference evidence="2 3" key="1">
    <citation type="submission" date="2014-04" db="EMBL/GenBank/DDBJ databases">
        <authorList>
            <consortium name="DOE Joint Genome Institute"/>
            <person name="Kuo A."/>
            <person name="Kohler A."/>
            <person name="Costa M.D."/>
            <person name="Nagy L.G."/>
            <person name="Floudas D."/>
            <person name="Copeland A."/>
            <person name="Barry K.W."/>
            <person name="Cichocki N."/>
            <person name="Veneault-Fourrey C."/>
            <person name="LaButti K."/>
            <person name="Lindquist E.A."/>
            <person name="Lipzen A."/>
            <person name="Lundell T."/>
            <person name="Morin E."/>
            <person name="Murat C."/>
            <person name="Sun H."/>
            <person name="Tunlid A."/>
            <person name="Henrissat B."/>
            <person name="Grigoriev I.V."/>
            <person name="Hibbett D.S."/>
            <person name="Martin F."/>
            <person name="Nordberg H.P."/>
            <person name="Cantor M.N."/>
            <person name="Hua S.X."/>
        </authorList>
    </citation>
    <scope>NUCLEOTIDE SEQUENCE [LARGE SCALE GENOMIC DNA]</scope>
    <source>
        <strain evidence="2 3">Marx 270</strain>
    </source>
</reference>
<evidence type="ECO:0000313" key="3">
    <source>
        <dbReference type="Proteomes" id="UP000054217"/>
    </source>
</evidence>
<organism evidence="2 3">
    <name type="scientific">Pisolithus tinctorius Marx 270</name>
    <dbReference type="NCBI Taxonomy" id="870435"/>
    <lineage>
        <taxon>Eukaryota</taxon>
        <taxon>Fungi</taxon>
        <taxon>Dikarya</taxon>
        <taxon>Basidiomycota</taxon>
        <taxon>Agaricomycotina</taxon>
        <taxon>Agaricomycetes</taxon>
        <taxon>Agaricomycetidae</taxon>
        <taxon>Boletales</taxon>
        <taxon>Sclerodermatineae</taxon>
        <taxon>Pisolithaceae</taxon>
        <taxon>Pisolithus</taxon>
    </lineage>
</organism>
<reference evidence="3" key="2">
    <citation type="submission" date="2015-01" db="EMBL/GenBank/DDBJ databases">
        <title>Evolutionary Origins and Diversification of the Mycorrhizal Mutualists.</title>
        <authorList>
            <consortium name="DOE Joint Genome Institute"/>
            <consortium name="Mycorrhizal Genomics Consortium"/>
            <person name="Kohler A."/>
            <person name="Kuo A."/>
            <person name="Nagy L.G."/>
            <person name="Floudas D."/>
            <person name="Copeland A."/>
            <person name="Barry K.W."/>
            <person name="Cichocki N."/>
            <person name="Veneault-Fourrey C."/>
            <person name="LaButti K."/>
            <person name="Lindquist E.A."/>
            <person name="Lipzen A."/>
            <person name="Lundell T."/>
            <person name="Morin E."/>
            <person name="Murat C."/>
            <person name="Riley R."/>
            <person name="Ohm R."/>
            <person name="Sun H."/>
            <person name="Tunlid A."/>
            <person name="Henrissat B."/>
            <person name="Grigoriev I.V."/>
            <person name="Hibbett D.S."/>
            <person name="Martin F."/>
        </authorList>
    </citation>
    <scope>NUCLEOTIDE SEQUENCE [LARGE SCALE GENOMIC DNA]</scope>
    <source>
        <strain evidence="3">Marx 270</strain>
    </source>
</reference>
<dbReference type="InParanoid" id="A0A0C3IA39"/>
<gene>
    <name evidence="2" type="ORF">M404DRAFT_1008657</name>
</gene>
<feature type="compositionally biased region" description="Basic and acidic residues" evidence="1">
    <location>
        <begin position="24"/>
        <end position="34"/>
    </location>
</feature>
<name>A0A0C3IA39_PISTI</name>
<proteinExistence type="predicted"/>